<evidence type="ECO:0000313" key="9">
    <source>
        <dbReference type="EMBL" id="WDF82508.1"/>
    </source>
</evidence>
<sequence length="530" mass="60383">MKRLQKLTNWFLLVLGLYLTVFIIAVSVVSTSKLKMTGTSVMLFIAFLAGMAVLLFIPLKKHWLRWLLLALIIALAFGLRWAWLLQARSYPTSDFFSLFTASYTMYKGTNPFTTPGALPVWMQNYFNTWPYQNGFVIFQAAVMRLLHTSNLFPIQVVNLIMSTASVGVTYLIGSALTRPRTGLVAAFIYATYMPAVMMSSALTNQTVATLSYLLAFWLLLRGQRILDDSVSGKLKGWRDYVIAYWRAALAGVFFAFGNAMRPLGLLILLAVGVFYVFYRLLFQHRNWRKVGHAFAFLLVVCSMYGATMATTNTVITSRGWSPYRLVNRNPLWKLVTGLNSASDGQFSGELGRKVSVLPLGEKRNKVERQMIKDETKDKKVVLDLFVTKFQYFWGASDDAAHWTINNPTAHYNDQTWRKKQWLYKGLQGMQWITIFVCFALGLVVLLKPWGKPLLASDLGVVFIIMWFAYVCVHLLIEIQLRYRFFITPIVIIVAAVGVTALVRALRYRRVSGENKRYILNQSLDRGKRVA</sequence>
<feature type="transmembrane region" description="Helical" evidence="8">
    <location>
        <begin position="202"/>
        <end position="220"/>
    </location>
</feature>
<dbReference type="RefSeq" id="WP_274260008.1">
    <property type="nucleotide sequence ID" value="NZ_CP117884.1"/>
</dbReference>
<organism evidence="9 10">
    <name type="scientific">Lacticaseibacillus pabuli</name>
    <dbReference type="NCBI Taxonomy" id="3025672"/>
    <lineage>
        <taxon>Bacteria</taxon>
        <taxon>Bacillati</taxon>
        <taxon>Bacillota</taxon>
        <taxon>Bacilli</taxon>
        <taxon>Lactobacillales</taxon>
        <taxon>Lactobacillaceae</taxon>
        <taxon>Lacticaseibacillus</taxon>
    </lineage>
</organism>
<feature type="transmembrane region" description="Helical" evidence="8">
    <location>
        <begin position="263"/>
        <end position="281"/>
    </location>
</feature>
<feature type="transmembrane region" description="Helical" evidence="8">
    <location>
        <begin position="428"/>
        <end position="446"/>
    </location>
</feature>
<feature type="transmembrane region" description="Helical" evidence="8">
    <location>
        <begin position="7"/>
        <end position="29"/>
    </location>
</feature>
<name>A0ABY7WSV0_9LACO</name>
<keyword evidence="6 8" id="KW-1133">Transmembrane helix</keyword>
<evidence type="ECO:0000313" key="10">
    <source>
        <dbReference type="Proteomes" id="UP001220377"/>
    </source>
</evidence>
<evidence type="ECO:0000256" key="2">
    <source>
        <dbReference type="ARBA" id="ARBA00022475"/>
    </source>
</evidence>
<evidence type="ECO:0000256" key="3">
    <source>
        <dbReference type="ARBA" id="ARBA00022676"/>
    </source>
</evidence>
<dbReference type="Proteomes" id="UP001220377">
    <property type="component" value="Chromosome"/>
</dbReference>
<accession>A0ABY7WSV0</accession>
<dbReference type="EMBL" id="CP117884">
    <property type="protein sequence ID" value="WDF82508.1"/>
    <property type="molecule type" value="Genomic_DNA"/>
</dbReference>
<keyword evidence="5 8" id="KW-0812">Transmembrane</keyword>
<dbReference type="GO" id="GO:0016757">
    <property type="term" value="F:glycosyltransferase activity"/>
    <property type="evidence" value="ECO:0007669"/>
    <property type="project" value="UniProtKB-KW"/>
</dbReference>
<evidence type="ECO:0000256" key="1">
    <source>
        <dbReference type="ARBA" id="ARBA00004651"/>
    </source>
</evidence>
<feature type="transmembrane region" description="Helical" evidence="8">
    <location>
        <begin position="482"/>
        <end position="505"/>
    </location>
</feature>
<evidence type="ECO:0000256" key="5">
    <source>
        <dbReference type="ARBA" id="ARBA00022692"/>
    </source>
</evidence>
<keyword evidence="7 8" id="KW-0472">Membrane</keyword>
<feature type="transmembrane region" description="Helical" evidence="8">
    <location>
        <begin position="293"/>
        <end position="315"/>
    </location>
</feature>
<evidence type="ECO:0000256" key="4">
    <source>
        <dbReference type="ARBA" id="ARBA00022679"/>
    </source>
</evidence>
<dbReference type="InterPro" id="IPR050297">
    <property type="entry name" value="LipidA_mod_glycosyltrf_83"/>
</dbReference>
<evidence type="ECO:0000256" key="7">
    <source>
        <dbReference type="ARBA" id="ARBA00023136"/>
    </source>
</evidence>
<keyword evidence="2" id="KW-1003">Cell membrane</keyword>
<evidence type="ECO:0000256" key="6">
    <source>
        <dbReference type="ARBA" id="ARBA00022989"/>
    </source>
</evidence>
<protein>
    <submittedName>
        <fullName evidence="9">Glycosyltransferase family 39 protein</fullName>
        <ecNumber evidence="9">2.4.-.-</ecNumber>
    </submittedName>
</protein>
<evidence type="ECO:0000256" key="8">
    <source>
        <dbReference type="SAM" id="Phobius"/>
    </source>
</evidence>
<keyword evidence="3 9" id="KW-0328">Glycosyltransferase</keyword>
<feature type="transmembrane region" description="Helical" evidence="8">
    <location>
        <begin position="240"/>
        <end position="257"/>
    </location>
</feature>
<dbReference type="PANTHER" id="PTHR33908:SF11">
    <property type="entry name" value="MEMBRANE PROTEIN"/>
    <property type="match status" value="1"/>
</dbReference>
<feature type="transmembrane region" description="Helical" evidence="8">
    <location>
        <begin position="66"/>
        <end position="83"/>
    </location>
</feature>
<feature type="transmembrane region" description="Helical" evidence="8">
    <location>
        <begin position="41"/>
        <end position="59"/>
    </location>
</feature>
<comment type="subcellular location">
    <subcellularLocation>
        <location evidence="1">Cell membrane</location>
        <topology evidence="1">Multi-pass membrane protein</topology>
    </subcellularLocation>
</comment>
<feature type="transmembrane region" description="Helical" evidence="8">
    <location>
        <begin position="458"/>
        <end position="476"/>
    </location>
</feature>
<dbReference type="EC" id="2.4.-.-" evidence="9"/>
<feature type="transmembrane region" description="Helical" evidence="8">
    <location>
        <begin position="180"/>
        <end position="196"/>
    </location>
</feature>
<proteinExistence type="predicted"/>
<keyword evidence="4 9" id="KW-0808">Transferase</keyword>
<keyword evidence="10" id="KW-1185">Reference proteome</keyword>
<dbReference type="PANTHER" id="PTHR33908">
    <property type="entry name" value="MANNOSYLTRANSFERASE YKCB-RELATED"/>
    <property type="match status" value="1"/>
</dbReference>
<feature type="transmembrane region" description="Helical" evidence="8">
    <location>
        <begin position="152"/>
        <end position="173"/>
    </location>
</feature>
<gene>
    <name evidence="9" type="ORF">PQ472_11525</name>
</gene>
<reference evidence="9 10" key="1">
    <citation type="submission" date="2023-02" db="EMBL/GenBank/DDBJ databases">
        <title>Genome sequence of Lacticaseibacillus sp. KACC 23028.</title>
        <authorList>
            <person name="Kim S."/>
            <person name="Heo J."/>
            <person name="Kwon S.-W."/>
        </authorList>
    </citation>
    <scope>NUCLEOTIDE SEQUENCE [LARGE SCALE GENOMIC DNA]</scope>
    <source>
        <strain evidence="9 10">KACC 23028</strain>
    </source>
</reference>